<name>A0A411E6A4_9FLAO</name>
<dbReference type="InterPro" id="IPR001375">
    <property type="entry name" value="Peptidase_S9_cat"/>
</dbReference>
<dbReference type="InterPro" id="IPR011659">
    <property type="entry name" value="WD40"/>
</dbReference>
<accession>A0A411E6A4</accession>
<dbReference type="Pfam" id="PF00930">
    <property type="entry name" value="DPPIV_N"/>
    <property type="match status" value="1"/>
</dbReference>
<dbReference type="Gene3D" id="2.120.10.30">
    <property type="entry name" value="TolB, C-terminal domain"/>
    <property type="match status" value="2"/>
</dbReference>
<dbReference type="KEGG" id="mur:EQY75_00145"/>
<evidence type="ECO:0000313" key="6">
    <source>
        <dbReference type="Proteomes" id="UP000290889"/>
    </source>
</evidence>
<gene>
    <name evidence="5" type="ORF">EQY75_00145</name>
</gene>
<feature type="domain" description="Peptidase S9 prolyl oligopeptidase catalytic" evidence="3">
    <location>
        <begin position="470"/>
        <end position="675"/>
    </location>
</feature>
<dbReference type="OrthoDB" id="9812921at2"/>
<keyword evidence="2" id="KW-0720">Serine protease</keyword>
<keyword evidence="6" id="KW-1185">Reference proteome</keyword>
<dbReference type="Proteomes" id="UP000290889">
    <property type="component" value="Chromosome"/>
</dbReference>
<evidence type="ECO:0000313" key="5">
    <source>
        <dbReference type="EMBL" id="QBA63114.1"/>
    </source>
</evidence>
<keyword evidence="2" id="KW-0645">Protease</keyword>
<dbReference type="InterPro" id="IPR029058">
    <property type="entry name" value="AB_hydrolase_fold"/>
</dbReference>
<dbReference type="GO" id="GO:0004252">
    <property type="term" value="F:serine-type endopeptidase activity"/>
    <property type="evidence" value="ECO:0007669"/>
    <property type="project" value="TreeGrafter"/>
</dbReference>
<reference evidence="5 6" key="1">
    <citation type="submission" date="2019-01" db="EMBL/GenBank/DDBJ databases">
        <title>Muriicola soli sp. nov., isolated from soil.</title>
        <authorList>
            <person name="Kang H.J."/>
            <person name="Kim S.B."/>
        </authorList>
    </citation>
    <scope>NUCLEOTIDE SEQUENCE [LARGE SCALE GENOMIC DNA]</scope>
    <source>
        <strain evidence="5 6">MMS17-SY002</strain>
    </source>
</reference>
<dbReference type="SUPFAM" id="SSF82171">
    <property type="entry name" value="DPP6 N-terminal domain-like"/>
    <property type="match status" value="1"/>
</dbReference>
<dbReference type="GO" id="GO:0006508">
    <property type="term" value="P:proteolysis"/>
    <property type="evidence" value="ECO:0007669"/>
    <property type="project" value="InterPro"/>
</dbReference>
<dbReference type="InterPro" id="IPR011042">
    <property type="entry name" value="6-blade_b-propeller_TolB-like"/>
</dbReference>
<dbReference type="PANTHER" id="PTHR42776">
    <property type="entry name" value="SERINE PEPTIDASE S9 FAMILY MEMBER"/>
    <property type="match status" value="1"/>
</dbReference>
<feature type="domain" description="Dipeptidylpeptidase IV N-terminal" evidence="4">
    <location>
        <begin position="191"/>
        <end position="281"/>
    </location>
</feature>
<dbReference type="InterPro" id="IPR002469">
    <property type="entry name" value="Peptidase_S9B_N"/>
</dbReference>
<protein>
    <submittedName>
        <fullName evidence="5">S9 family peptidase</fullName>
    </submittedName>
</protein>
<dbReference type="EMBL" id="CP035544">
    <property type="protein sequence ID" value="QBA63114.1"/>
    <property type="molecule type" value="Genomic_DNA"/>
</dbReference>
<dbReference type="Pfam" id="PF00326">
    <property type="entry name" value="Peptidase_S9"/>
    <property type="match status" value="1"/>
</dbReference>
<dbReference type="PANTHER" id="PTHR42776:SF27">
    <property type="entry name" value="DIPEPTIDYL PEPTIDASE FAMILY MEMBER 6"/>
    <property type="match status" value="1"/>
</dbReference>
<evidence type="ECO:0000256" key="2">
    <source>
        <dbReference type="ARBA" id="ARBA00022825"/>
    </source>
</evidence>
<sequence>MRKSVNILCFLLISLLIKVGYAQKIPFEYLDVFDLQYVSDPQISPGGNWIVYRRMGFNIMTDRAEGNLWMIRTDGSKHQKLTSREVSEYSPVWSPNGDRIAFVSATDEGSEIYIYWLESGKFARISQLPSSPSSLTWSPNGDLLAFSMNVPEKPPVLAKMPQKPKGAKWADSPRITDRVYHEADGRGYIEPGFNHLFVLPADGGSPRQLTEGNYQHRGALNWSTDGKELFFSANRSDDWEYDFRNSEIYSVNVENGTIRELTTRKGPDRNPALSPDGQTIAYSGYEDKVQAYQLSRLQMMDFNGDNKRSISQNFDRDVDDYIWDSKGNGLYIMYDDKGNTKIAHMSKNGSVKNLVGNVGGTSIGRPYGGGSFSVSDNGTIAFTQTRPEYPAELAVYDPKRGTSTKITDLNGPLLNYRELGRVEEVWYTSSFDQRDLQGWVVYPPGYDPGKKYPFLVENHGGPISNYGDRFTAEIQLYASDGYIVFYPNARGSTSYGEEFGNLLYNNYPGQDYDDVMDGVNFCIEKGIAHEDQLFVTGGSAGGIMTAWIIGKNNRFEAAVVAKPVMNWISKTLVADNYFGYANSRYPGQPWENFEGYWKFSPLSLVGKVETPTMVLVGMDDLRTPPSEAKQLYHALKLRKIETVLVEIPGASHGIANKPSNLITKVAHTLAWLNKYRTSNKKD</sequence>
<proteinExistence type="predicted"/>
<organism evidence="5 6">
    <name type="scientific">Muriicola soli</name>
    <dbReference type="NCBI Taxonomy" id="2507538"/>
    <lineage>
        <taxon>Bacteria</taxon>
        <taxon>Pseudomonadati</taxon>
        <taxon>Bacteroidota</taxon>
        <taxon>Flavobacteriia</taxon>
        <taxon>Flavobacteriales</taxon>
        <taxon>Flavobacteriaceae</taxon>
        <taxon>Muriicola</taxon>
    </lineage>
</organism>
<evidence type="ECO:0000259" key="4">
    <source>
        <dbReference type="Pfam" id="PF00930"/>
    </source>
</evidence>
<dbReference type="AlphaFoldDB" id="A0A411E6A4"/>
<evidence type="ECO:0000256" key="1">
    <source>
        <dbReference type="ARBA" id="ARBA00022801"/>
    </source>
</evidence>
<dbReference type="RefSeq" id="WP_129601786.1">
    <property type="nucleotide sequence ID" value="NZ_CP035544.1"/>
</dbReference>
<keyword evidence="1" id="KW-0378">Hydrolase</keyword>
<dbReference type="Gene3D" id="3.40.50.1820">
    <property type="entry name" value="alpha/beta hydrolase"/>
    <property type="match status" value="1"/>
</dbReference>
<dbReference type="SUPFAM" id="SSF53474">
    <property type="entry name" value="alpha/beta-Hydrolases"/>
    <property type="match status" value="1"/>
</dbReference>
<dbReference type="Pfam" id="PF07676">
    <property type="entry name" value="PD40"/>
    <property type="match status" value="1"/>
</dbReference>
<evidence type="ECO:0000259" key="3">
    <source>
        <dbReference type="Pfam" id="PF00326"/>
    </source>
</evidence>